<feature type="domain" description="Siroheme synthase central" evidence="10">
    <location>
        <begin position="134"/>
        <end position="160"/>
    </location>
</feature>
<dbReference type="InterPro" id="IPR036291">
    <property type="entry name" value="NAD(P)-bd_dom_sf"/>
</dbReference>
<sequence length="615" mass="68404">MAEISYPDVRGGGSLILAYQVRNKKVLVVGGGEVAAGRIVRLLEADANVILVSPRSGLNPEVAYRAAQKQVIYHDRVFEPSDLDDPAIMMVMTAIDNPEASSRIWKLCKERRIPANIADVPPECDFYFGSMYRDGPLQIMVSTNGNGPKMANIVRRRIEGSLPPNIGDAIAKVGALRKKLRQVAPGNEQGPKRMKWMTKVCVQWSLEELCEMEPEDMDRLLESYDPDEVPSFQKVRSGFEPGEWEFDGSFGWSSRDFSLKLTLPDDRLCPPVPVRWNYIRWIQDLLATTQSSTKITGLDIGTGASAIYALLAARLGWRMRGSDIDSKSIAHAQRNAQNNKLRILICTTTMADPLIPLDRFPEDELDFIVCNPPFYSSDEDMQSAYADNPIPASAVCTGSTNEMIGPGGDVGFATRLIDESLTLRERVRWYTCMLSRLISLHQVISKLKEAGIVNWAVTNLQAGQKTRRWAVAWSFRDFRPTNEVARHGDLVLGVLPPATEWTITVTGMEAADVGQNVNELMSGLDLRWMWKEGTTTGMAATETNVWSRAARRKKKAIEAVGMSVDHDSDGSDEDIALMVKIVCSDGRADVRWMRGLDHVIWESFCGMLKGSLGAR</sequence>
<protein>
    <recommendedName>
        <fullName evidence="2">precorrin-2 dehydrogenase</fullName>
        <ecNumber evidence="2">1.3.1.76</ecNumber>
    </recommendedName>
</protein>
<dbReference type="Gene3D" id="3.30.160.110">
    <property type="entry name" value="Siroheme synthase, domain 2"/>
    <property type="match status" value="1"/>
</dbReference>
<dbReference type="NCBIfam" id="TIGR01470">
    <property type="entry name" value="cysG_Nterm"/>
    <property type="match status" value="1"/>
</dbReference>
<feature type="domain" description="Siroheme biosynthesis protein Met8 C-terminal" evidence="9">
    <location>
        <begin position="163"/>
        <end position="230"/>
    </location>
</feature>
<reference evidence="12" key="1">
    <citation type="submission" date="2017-03" db="EMBL/GenBank/DDBJ databases">
        <title>Genomes of endolithic fungi from Antarctica.</title>
        <authorList>
            <person name="Coleine C."/>
            <person name="Masonjones S."/>
            <person name="Stajich J.E."/>
        </authorList>
    </citation>
    <scope>NUCLEOTIDE SEQUENCE [LARGE SCALE GENOMIC DNA]</scope>
    <source>
        <strain evidence="12">CCFEE 5527</strain>
    </source>
</reference>
<name>A0A1V8SSS7_9PEZI</name>
<dbReference type="PANTHER" id="PTHR13393:SF0">
    <property type="entry name" value="RNA N6-ADENOSINE-METHYLTRANSFERASE METTL16"/>
    <property type="match status" value="1"/>
</dbReference>
<dbReference type="InterPro" id="IPR002052">
    <property type="entry name" value="DNA_methylase_N6_adenine_CS"/>
</dbReference>
<keyword evidence="6" id="KW-0520">NAD</keyword>
<dbReference type="EC" id="1.3.1.76" evidence="2"/>
<evidence type="ECO:0000256" key="3">
    <source>
        <dbReference type="ARBA" id="ARBA00022603"/>
    </source>
</evidence>
<evidence type="ECO:0000259" key="10">
    <source>
        <dbReference type="Pfam" id="PF14824"/>
    </source>
</evidence>
<keyword evidence="3" id="KW-0489">Methyltransferase</keyword>
<dbReference type="Pfam" id="PF13241">
    <property type="entry name" value="NAD_binding_7"/>
    <property type="match status" value="1"/>
</dbReference>
<proteinExistence type="predicted"/>
<dbReference type="Gene3D" id="1.10.3280.10">
    <property type="entry name" value="Siroheme synthase, domain 3"/>
    <property type="match status" value="1"/>
</dbReference>
<dbReference type="Pfam" id="PF14824">
    <property type="entry name" value="Sirohm_synth_M"/>
    <property type="match status" value="1"/>
</dbReference>
<dbReference type="PANTHER" id="PTHR13393">
    <property type="entry name" value="SAM-DEPENDENT METHYLTRANSFERASE"/>
    <property type="match status" value="1"/>
</dbReference>
<evidence type="ECO:0000256" key="8">
    <source>
        <dbReference type="ARBA" id="ARBA00047561"/>
    </source>
</evidence>
<evidence type="ECO:0000259" key="9">
    <source>
        <dbReference type="Pfam" id="PF14823"/>
    </source>
</evidence>
<keyword evidence="5" id="KW-0560">Oxidoreductase</keyword>
<dbReference type="InterPro" id="IPR028281">
    <property type="entry name" value="Sirohaem_synthase_central"/>
</dbReference>
<dbReference type="GO" id="GO:0008168">
    <property type="term" value="F:methyltransferase activity"/>
    <property type="evidence" value="ECO:0007669"/>
    <property type="project" value="UniProtKB-KW"/>
</dbReference>
<comment type="catalytic activity">
    <reaction evidence="8">
        <text>precorrin-2 + NAD(+) = sirohydrochlorin + NADH + 2 H(+)</text>
        <dbReference type="Rhea" id="RHEA:15613"/>
        <dbReference type="ChEBI" id="CHEBI:15378"/>
        <dbReference type="ChEBI" id="CHEBI:57540"/>
        <dbReference type="ChEBI" id="CHEBI:57945"/>
        <dbReference type="ChEBI" id="CHEBI:58351"/>
        <dbReference type="ChEBI" id="CHEBI:58827"/>
        <dbReference type="EC" id="1.3.1.76"/>
    </reaction>
</comment>
<dbReference type="Gene3D" id="3.40.50.720">
    <property type="entry name" value="NAD(P)-binding Rossmann-like Domain"/>
    <property type="match status" value="1"/>
</dbReference>
<dbReference type="PROSITE" id="PS00092">
    <property type="entry name" value="N6_MTASE"/>
    <property type="match status" value="1"/>
</dbReference>
<comment type="pathway">
    <text evidence="1">Porphyrin-containing compound metabolism; siroheme biosynthesis; sirohydrochlorin from precorrin-2: step 1/1.</text>
</comment>
<comment type="caution">
    <text evidence="11">The sequence shown here is derived from an EMBL/GenBank/DDBJ whole genome shotgun (WGS) entry which is preliminary data.</text>
</comment>
<dbReference type="STRING" id="1507870.A0A1V8SSS7"/>
<dbReference type="GO" id="GO:0003676">
    <property type="term" value="F:nucleic acid binding"/>
    <property type="evidence" value="ECO:0007669"/>
    <property type="project" value="InterPro"/>
</dbReference>
<dbReference type="EMBL" id="NAJO01000028">
    <property type="protein sequence ID" value="OQO02196.1"/>
    <property type="molecule type" value="Genomic_DNA"/>
</dbReference>
<dbReference type="InParanoid" id="A0A1V8SSS7"/>
<evidence type="ECO:0000256" key="6">
    <source>
        <dbReference type="ARBA" id="ARBA00023027"/>
    </source>
</evidence>
<evidence type="ECO:0000256" key="5">
    <source>
        <dbReference type="ARBA" id="ARBA00023002"/>
    </source>
</evidence>
<dbReference type="GO" id="GO:0019354">
    <property type="term" value="P:siroheme biosynthetic process"/>
    <property type="evidence" value="ECO:0007669"/>
    <property type="project" value="UniProtKB-UniPathway"/>
</dbReference>
<evidence type="ECO:0000256" key="4">
    <source>
        <dbReference type="ARBA" id="ARBA00022679"/>
    </source>
</evidence>
<dbReference type="InterPro" id="IPR029063">
    <property type="entry name" value="SAM-dependent_MTases_sf"/>
</dbReference>
<dbReference type="UniPathway" id="UPA00262">
    <property type="reaction ID" value="UER00222"/>
</dbReference>
<dbReference type="SUPFAM" id="SSF53335">
    <property type="entry name" value="S-adenosyl-L-methionine-dependent methyltransferases"/>
    <property type="match status" value="1"/>
</dbReference>
<keyword evidence="7" id="KW-0627">Porphyrin biosynthesis</keyword>
<dbReference type="GO" id="GO:0005634">
    <property type="term" value="C:nucleus"/>
    <property type="evidence" value="ECO:0007669"/>
    <property type="project" value="TreeGrafter"/>
</dbReference>
<evidence type="ECO:0000313" key="12">
    <source>
        <dbReference type="Proteomes" id="UP000192596"/>
    </source>
</evidence>
<evidence type="ECO:0000256" key="2">
    <source>
        <dbReference type="ARBA" id="ARBA00012400"/>
    </source>
</evidence>
<dbReference type="CDD" id="cd02440">
    <property type="entry name" value="AdoMet_MTases"/>
    <property type="match status" value="1"/>
</dbReference>
<dbReference type="InterPro" id="IPR006367">
    <property type="entry name" value="Sirohaem_synthase_N"/>
</dbReference>
<dbReference type="SUPFAM" id="SSF51735">
    <property type="entry name" value="NAD(P)-binding Rossmann-fold domains"/>
    <property type="match status" value="1"/>
</dbReference>
<dbReference type="SUPFAM" id="SSF75615">
    <property type="entry name" value="Siroheme synthase middle domains-like"/>
    <property type="match status" value="1"/>
</dbReference>
<evidence type="ECO:0000256" key="1">
    <source>
        <dbReference type="ARBA" id="ARBA00005010"/>
    </source>
</evidence>
<organism evidence="11 12">
    <name type="scientific">Cryoendolithus antarcticus</name>
    <dbReference type="NCBI Taxonomy" id="1507870"/>
    <lineage>
        <taxon>Eukaryota</taxon>
        <taxon>Fungi</taxon>
        <taxon>Dikarya</taxon>
        <taxon>Ascomycota</taxon>
        <taxon>Pezizomycotina</taxon>
        <taxon>Dothideomycetes</taxon>
        <taxon>Dothideomycetidae</taxon>
        <taxon>Cladosporiales</taxon>
        <taxon>Cladosporiaceae</taxon>
        <taxon>Cryoendolithus</taxon>
    </lineage>
</organism>
<dbReference type="GO" id="GO:0043115">
    <property type="term" value="F:precorrin-2 dehydrogenase activity"/>
    <property type="evidence" value="ECO:0007669"/>
    <property type="project" value="UniProtKB-EC"/>
</dbReference>
<accession>A0A1V8SSS7</accession>
<dbReference type="GO" id="GO:0070475">
    <property type="term" value="P:rRNA base methylation"/>
    <property type="evidence" value="ECO:0007669"/>
    <property type="project" value="TreeGrafter"/>
</dbReference>
<dbReference type="AlphaFoldDB" id="A0A1V8SSS7"/>
<dbReference type="Gene3D" id="3.40.50.150">
    <property type="entry name" value="Vaccinia Virus protein VP39"/>
    <property type="match status" value="1"/>
</dbReference>
<evidence type="ECO:0000256" key="7">
    <source>
        <dbReference type="ARBA" id="ARBA00023244"/>
    </source>
</evidence>
<dbReference type="Pfam" id="PF05971">
    <property type="entry name" value="Methyltransf_10"/>
    <property type="match status" value="1"/>
</dbReference>
<evidence type="ECO:0000313" key="11">
    <source>
        <dbReference type="EMBL" id="OQO02196.1"/>
    </source>
</evidence>
<gene>
    <name evidence="11" type="ORF">B0A48_11749</name>
</gene>
<keyword evidence="12" id="KW-1185">Reference proteome</keyword>
<dbReference type="OrthoDB" id="514248at2759"/>
<dbReference type="InterPro" id="IPR010286">
    <property type="entry name" value="METTL16/RlmF"/>
</dbReference>
<dbReference type="Proteomes" id="UP000192596">
    <property type="component" value="Unassembled WGS sequence"/>
</dbReference>
<dbReference type="Pfam" id="PF14823">
    <property type="entry name" value="Sirohm_synth_C"/>
    <property type="match status" value="1"/>
</dbReference>
<keyword evidence="4" id="KW-0808">Transferase</keyword>
<dbReference type="InterPro" id="IPR028162">
    <property type="entry name" value="Met8_C"/>
</dbReference>